<evidence type="ECO:0000256" key="2">
    <source>
        <dbReference type="SAM" id="MobiDB-lite"/>
    </source>
</evidence>
<dbReference type="KEGG" id="soy:115875991"/>
<organism evidence="4 7">
    <name type="scientific">Sitophilus oryzae</name>
    <name type="common">Rice weevil</name>
    <name type="synonym">Curculio oryzae</name>
    <dbReference type="NCBI Taxonomy" id="7048"/>
    <lineage>
        <taxon>Eukaryota</taxon>
        <taxon>Metazoa</taxon>
        <taxon>Ecdysozoa</taxon>
        <taxon>Arthropoda</taxon>
        <taxon>Hexapoda</taxon>
        <taxon>Insecta</taxon>
        <taxon>Pterygota</taxon>
        <taxon>Neoptera</taxon>
        <taxon>Endopterygota</taxon>
        <taxon>Coleoptera</taxon>
        <taxon>Polyphaga</taxon>
        <taxon>Cucujiformia</taxon>
        <taxon>Curculionidae</taxon>
        <taxon>Dryophthorinae</taxon>
        <taxon>Sitophilus</taxon>
    </lineage>
</organism>
<dbReference type="PROSITE" id="PS50158">
    <property type="entry name" value="ZF_CCHC"/>
    <property type="match status" value="1"/>
</dbReference>
<dbReference type="RefSeq" id="XP_030747499.1">
    <property type="nucleotide sequence ID" value="XM_030891639.1"/>
</dbReference>
<evidence type="ECO:0000313" key="6">
    <source>
        <dbReference type="RefSeq" id="XP_030747508.1"/>
    </source>
</evidence>
<keyword evidence="1" id="KW-0479">Metal-binding</keyword>
<sequence>MMAEKSKKRRIHSVRKEFEQEDIDENVREQNDLEKSPGLSRDRRDLTPSGSQSIDRLTDMMALFLEAQVRGQQEAITRPTIVAKGETVPIFDPDEKNQTIEQWCVKIDELREMFHWSEDLTIYFAISKLKGLATIWYQGLSSVKYSWEEWKIKLQRAFPSQRDYNEMLWAMMTRKKKTDESYGQYFYEKQALLNGCKIQGRDAVSCIIGGISESHIKAAARAGDYDNPESLFCYLRSLNERDFITPKTHCHGGALVRKNREILNEIRCYKCGKRGHKTTQCRAANEAIKKCTYCQKFGHKEFYCFKKKQEHPDKGGPSTTQTVA</sequence>
<feature type="compositionally biased region" description="Basic residues" evidence="2">
    <location>
        <begin position="1"/>
        <end position="13"/>
    </location>
</feature>
<dbReference type="AlphaFoldDB" id="A0A6J2X8K3"/>
<dbReference type="GO" id="GO:0003676">
    <property type="term" value="F:nucleic acid binding"/>
    <property type="evidence" value="ECO:0007669"/>
    <property type="project" value="InterPro"/>
</dbReference>
<feature type="domain" description="CCHC-type" evidence="3">
    <location>
        <begin position="267"/>
        <end position="282"/>
    </location>
</feature>
<protein>
    <submittedName>
        <fullName evidence="5 6">Uncharacterized protein LOC115875991</fullName>
    </submittedName>
</protein>
<dbReference type="Proteomes" id="UP000504635">
    <property type="component" value="Unplaced"/>
</dbReference>
<keyword evidence="1" id="KW-0863">Zinc-finger</keyword>
<evidence type="ECO:0000259" key="3">
    <source>
        <dbReference type="PROSITE" id="PS50158"/>
    </source>
</evidence>
<dbReference type="RefSeq" id="XP_030747508.1">
    <property type="nucleotide sequence ID" value="XM_030891648.1"/>
</dbReference>
<reference evidence="5 6" key="1">
    <citation type="submission" date="2025-04" db="UniProtKB">
        <authorList>
            <consortium name="RefSeq"/>
        </authorList>
    </citation>
    <scope>IDENTIFICATION</scope>
    <source>
        <tissue evidence="5 6">Gonads</tissue>
    </source>
</reference>
<evidence type="ECO:0000256" key="1">
    <source>
        <dbReference type="PROSITE-ProRule" id="PRU00047"/>
    </source>
</evidence>
<evidence type="ECO:0000313" key="7">
    <source>
        <dbReference type="RefSeq" id="XP_030747516.1"/>
    </source>
</evidence>
<feature type="region of interest" description="Disordered" evidence="2">
    <location>
        <begin position="1"/>
        <end position="52"/>
    </location>
</feature>
<evidence type="ECO:0000313" key="5">
    <source>
        <dbReference type="RefSeq" id="XP_030747499.1"/>
    </source>
</evidence>
<proteinExistence type="predicted"/>
<gene>
    <name evidence="5 6 7" type="primary">LOC115875991</name>
</gene>
<accession>A0A6J2X8K3</accession>
<dbReference type="SUPFAM" id="SSF57756">
    <property type="entry name" value="Retrovirus zinc finger-like domains"/>
    <property type="match status" value="1"/>
</dbReference>
<dbReference type="OrthoDB" id="6781600at2759"/>
<name>A0A6J2X8K3_SITOR</name>
<dbReference type="Gene3D" id="4.10.60.10">
    <property type="entry name" value="Zinc finger, CCHC-type"/>
    <property type="match status" value="1"/>
</dbReference>
<dbReference type="InterPro" id="IPR036875">
    <property type="entry name" value="Znf_CCHC_sf"/>
</dbReference>
<keyword evidence="4" id="KW-1185">Reference proteome</keyword>
<dbReference type="GO" id="GO:0008270">
    <property type="term" value="F:zinc ion binding"/>
    <property type="evidence" value="ECO:0007669"/>
    <property type="project" value="UniProtKB-KW"/>
</dbReference>
<evidence type="ECO:0000313" key="4">
    <source>
        <dbReference type="Proteomes" id="UP000504635"/>
    </source>
</evidence>
<feature type="compositionally biased region" description="Basic and acidic residues" evidence="2">
    <location>
        <begin position="25"/>
        <end position="46"/>
    </location>
</feature>
<dbReference type="SMART" id="SM00343">
    <property type="entry name" value="ZnF_C2HC"/>
    <property type="match status" value="2"/>
</dbReference>
<dbReference type="GeneID" id="115875991"/>
<dbReference type="InterPro" id="IPR001878">
    <property type="entry name" value="Znf_CCHC"/>
</dbReference>
<dbReference type="RefSeq" id="XP_030747516.1">
    <property type="nucleotide sequence ID" value="XM_030891656.1"/>
</dbReference>
<keyword evidence="1" id="KW-0862">Zinc</keyword>